<name>A0AAV0S686_9ROSI</name>
<dbReference type="InterPro" id="IPR013083">
    <property type="entry name" value="Znf_RING/FYVE/PHD"/>
</dbReference>
<evidence type="ECO:0000256" key="17">
    <source>
        <dbReference type="SAM" id="Phobius"/>
    </source>
</evidence>
<dbReference type="Proteomes" id="UP001154282">
    <property type="component" value="Unassembled WGS sequence"/>
</dbReference>
<evidence type="ECO:0000313" key="20">
    <source>
        <dbReference type="EMBL" id="CAI0628729.1"/>
    </source>
</evidence>
<feature type="domain" description="RING-type" evidence="19">
    <location>
        <begin position="125"/>
        <end position="167"/>
    </location>
</feature>
<evidence type="ECO:0000256" key="11">
    <source>
        <dbReference type="ARBA" id="ARBA00022833"/>
    </source>
</evidence>
<keyword evidence="10" id="KW-0833">Ubl conjugation pathway</keyword>
<feature type="chain" id="PRO_5043505353" description="RING-type E3 ubiquitin transferase" evidence="18">
    <location>
        <begin position="24"/>
        <end position="391"/>
    </location>
</feature>
<dbReference type="FunFam" id="3.30.40.10:FF:000285">
    <property type="entry name" value="RING-H2 finger protein ATL43"/>
    <property type="match status" value="1"/>
</dbReference>
<evidence type="ECO:0000256" key="10">
    <source>
        <dbReference type="ARBA" id="ARBA00022786"/>
    </source>
</evidence>
<sequence length="391" mass="43033">MYSLRRLPPIALLLLLFAGGVAAQPNTTTQEYAPTTPPSLNNFQPSLAVVIGILCIMFAITFVLLLYAKFCHRGSSAAAAAAEMLRQQGLTRSASRFSGIDKTVIESLPFFRFSSLRGDRDGLECAVCISKFEDVEILRLLPQCKHAFHINCIDLWLEKHSSCPICRSRVNAEDPSVFAYSNSTRMMWSQSAEAGEVEAEHRGISAAEDELGLFVQREESGRRSSSRFSIGGSFRKAGSKSGRKEDRTPILEETGDGENGGYHKFNHRIIVSDFAFKNRWSSVGSSDLMFLSSEMLNDAAAESSSGNNNYLPADANAVNYSRGIVGSPADRRAVSELTGVSRFRSLGVDSGEGPVPAEERQRQAWIPIVRRTAEWFANREKRKTAAETLDV</sequence>
<dbReference type="AlphaFoldDB" id="A0AAV0S686"/>
<evidence type="ECO:0000256" key="8">
    <source>
        <dbReference type="ARBA" id="ARBA00022729"/>
    </source>
</evidence>
<evidence type="ECO:0000313" key="21">
    <source>
        <dbReference type="Proteomes" id="UP001154282"/>
    </source>
</evidence>
<organism evidence="20 21">
    <name type="scientific">Linum tenue</name>
    <dbReference type="NCBI Taxonomy" id="586396"/>
    <lineage>
        <taxon>Eukaryota</taxon>
        <taxon>Viridiplantae</taxon>
        <taxon>Streptophyta</taxon>
        <taxon>Embryophyta</taxon>
        <taxon>Tracheophyta</taxon>
        <taxon>Spermatophyta</taxon>
        <taxon>Magnoliopsida</taxon>
        <taxon>eudicotyledons</taxon>
        <taxon>Gunneridae</taxon>
        <taxon>Pentapetalae</taxon>
        <taxon>rosids</taxon>
        <taxon>fabids</taxon>
        <taxon>Malpighiales</taxon>
        <taxon>Linaceae</taxon>
        <taxon>Linum</taxon>
    </lineage>
</organism>
<evidence type="ECO:0000256" key="4">
    <source>
        <dbReference type="ARBA" id="ARBA00012483"/>
    </source>
</evidence>
<evidence type="ECO:0000256" key="2">
    <source>
        <dbReference type="ARBA" id="ARBA00004167"/>
    </source>
</evidence>
<keyword evidence="12 17" id="KW-1133">Transmembrane helix</keyword>
<evidence type="ECO:0000256" key="5">
    <source>
        <dbReference type="ARBA" id="ARBA00022679"/>
    </source>
</evidence>
<evidence type="ECO:0000256" key="3">
    <source>
        <dbReference type="ARBA" id="ARBA00004906"/>
    </source>
</evidence>
<keyword evidence="8 18" id="KW-0732">Signal</keyword>
<dbReference type="SUPFAM" id="SSF57850">
    <property type="entry name" value="RING/U-box"/>
    <property type="match status" value="1"/>
</dbReference>
<dbReference type="EMBL" id="CAMGYJ010000011">
    <property type="protein sequence ID" value="CAI0628729.1"/>
    <property type="molecule type" value="Genomic_DNA"/>
</dbReference>
<dbReference type="CDD" id="cd16461">
    <property type="entry name" value="RING-H2_EL5-like"/>
    <property type="match status" value="1"/>
</dbReference>
<dbReference type="PROSITE" id="PS50089">
    <property type="entry name" value="ZF_RING_2"/>
    <property type="match status" value="1"/>
</dbReference>
<protein>
    <recommendedName>
        <fullName evidence="4">RING-type E3 ubiquitin transferase</fullName>
        <ecNumber evidence="4">2.3.2.27</ecNumber>
    </recommendedName>
</protein>
<comment type="pathway">
    <text evidence="3">Protein modification; protein ubiquitination.</text>
</comment>
<keyword evidence="5" id="KW-0808">Transferase</keyword>
<evidence type="ECO:0000256" key="7">
    <source>
        <dbReference type="ARBA" id="ARBA00022723"/>
    </source>
</evidence>
<keyword evidence="7" id="KW-0479">Metal-binding</keyword>
<evidence type="ECO:0000259" key="19">
    <source>
        <dbReference type="PROSITE" id="PS50089"/>
    </source>
</evidence>
<keyword evidence="11" id="KW-0862">Zinc</keyword>
<proteinExistence type="inferred from homology"/>
<keyword evidence="13 17" id="KW-0472">Membrane</keyword>
<feature type="signal peptide" evidence="18">
    <location>
        <begin position="1"/>
        <end position="23"/>
    </location>
</feature>
<comment type="similarity">
    <text evidence="14">Belongs to the RING-type zinc finger family. ATL subfamily.</text>
</comment>
<dbReference type="SMART" id="SM00184">
    <property type="entry name" value="RING"/>
    <property type="match status" value="1"/>
</dbReference>
<evidence type="ECO:0000256" key="18">
    <source>
        <dbReference type="SAM" id="SignalP"/>
    </source>
</evidence>
<comment type="catalytic activity">
    <reaction evidence="1">
        <text>S-ubiquitinyl-[E2 ubiquitin-conjugating enzyme]-L-cysteine + [acceptor protein]-L-lysine = [E2 ubiquitin-conjugating enzyme]-L-cysteine + N(6)-ubiquitinyl-[acceptor protein]-L-lysine.</text>
        <dbReference type="EC" id="2.3.2.27"/>
    </reaction>
</comment>
<feature type="compositionally biased region" description="Low complexity" evidence="16">
    <location>
        <begin position="226"/>
        <end position="235"/>
    </location>
</feature>
<reference evidence="20" key="1">
    <citation type="submission" date="2022-08" db="EMBL/GenBank/DDBJ databases">
        <authorList>
            <person name="Gutierrez-Valencia J."/>
        </authorList>
    </citation>
    <scope>NUCLEOTIDE SEQUENCE</scope>
</reference>
<dbReference type="GO" id="GO:0016020">
    <property type="term" value="C:membrane"/>
    <property type="evidence" value="ECO:0007669"/>
    <property type="project" value="UniProtKB-SubCell"/>
</dbReference>
<accession>A0AAV0S686</accession>
<dbReference type="InterPro" id="IPR001841">
    <property type="entry name" value="Znf_RING"/>
</dbReference>
<evidence type="ECO:0000256" key="15">
    <source>
        <dbReference type="PROSITE-ProRule" id="PRU00175"/>
    </source>
</evidence>
<dbReference type="PANTHER" id="PTHR46539">
    <property type="entry name" value="E3 UBIQUITIN-PROTEIN LIGASE ATL42"/>
    <property type="match status" value="1"/>
</dbReference>
<keyword evidence="6 17" id="KW-0812">Transmembrane</keyword>
<dbReference type="GO" id="GO:0008270">
    <property type="term" value="F:zinc ion binding"/>
    <property type="evidence" value="ECO:0007669"/>
    <property type="project" value="UniProtKB-KW"/>
</dbReference>
<dbReference type="PANTHER" id="PTHR46539:SF1">
    <property type="entry name" value="E3 UBIQUITIN-PROTEIN LIGASE ATL42"/>
    <property type="match status" value="1"/>
</dbReference>
<evidence type="ECO:0000256" key="14">
    <source>
        <dbReference type="ARBA" id="ARBA00024209"/>
    </source>
</evidence>
<evidence type="ECO:0000256" key="13">
    <source>
        <dbReference type="ARBA" id="ARBA00023136"/>
    </source>
</evidence>
<keyword evidence="21" id="KW-1185">Reference proteome</keyword>
<evidence type="ECO:0000256" key="6">
    <source>
        <dbReference type="ARBA" id="ARBA00022692"/>
    </source>
</evidence>
<comment type="caution">
    <text evidence="20">The sequence shown here is derived from an EMBL/GenBank/DDBJ whole genome shotgun (WGS) entry which is preliminary data.</text>
</comment>
<gene>
    <name evidence="20" type="ORF">LITE_LOCUS51743</name>
</gene>
<dbReference type="GO" id="GO:0061630">
    <property type="term" value="F:ubiquitin protein ligase activity"/>
    <property type="evidence" value="ECO:0007669"/>
    <property type="project" value="UniProtKB-EC"/>
</dbReference>
<comment type="subcellular location">
    <subcellularLocation>
        <location evidence="2">Membrane</location>
        <topology evidence="2">Single-pass membrane protein</topology>
    </subcellularLocation>
</comment>
<dbReference type="Gene3D" id="3.30.40.10">
    <property type="entry name" value="Zinc/RING finger domain, C3HC4 (zinc finger)"/>
    <property type="match status" value="1"/>
</dbReference>
<dbReference type="Pfam" id="PF13639">
    <property type="entry name" value="zf-RING_2"/>
    <property type="match status" value="1"/>
</dbReference>
<feature type="region of interest" description="Disordered" evidence="16">
    <location>
        <begin position="224"/>
        <end position="258"/>
    </location>
</feature>
<evidence type="ECO:0000256" key="16">
    <source>
        <dbReference type="SAM" id="MobiDB-lite"/>
    </source>
</evidence>
<feature type="transmembrane region" description="Helical" evidence="17">
    <location>
        <begin position="47"/>
        <end position="68"/>
    </location>
</feature>
<evidence type="ECO:0000256" key="9">
    <source>
        <dbReference type="ARBA" id="ARBA00022771"/>
    </source>
</evidence>
<dbReference type="EC" id="2.3.2.27" evidence="4"/>
<evidence type="ECO:0000256" key="12">
    <source>
        <dbReference type="ARBA" id="ARBA00022989"/>
    </source>
</evidence>
<keyword evidence="9 15" id="KW-0863">Zinc-finger</keyword>
<evidence type="ECO:0000256" key="1">
    <source>
        <dbReference type="ARBA" id="ARBA00000900"/>
    </source>
</evidence>